<comment type="caution">
    <text evidence="2">The sequence shown here is derived from an EMBL/GenBank/DDBJ whole genome shotgun (WGS) entry which is preliminary data.</text>
</comment>
<dbReference type="Proteomes" id="UP000214684">
    <property type="component" value="Unassembled WGS sequence"/>
</dbReference>
<evidence type="ECO:0008006" key="4">
    <source>
        <dbReference type="Google" id="ProtNLM"/>
    </source>
</evidence>
<reference evidence="2 3" key="1">
    <citation type="submission" date="2016-11" db="EMBL/GenBank/DDBJ databases">
        <title>Whole genomes of Flavobacteriaceae.</title>
        <authorList>
            <person name="Stine C."/>
            <person name="Li C."/>
            <person name="Tadesse D."/>
        </authorList>
    </citation>
    <scope>NUCLEOTIDE SEQUENCE [LARGE SCALE GENOMIC DNA]</scope>
    <source>
        <strain evidence="2 3">DSM 24704</strain>
    </source>
</reference>
<evidence type="ECO:0000256" key="1">
    <source>
        <dbReference type="SAM" id="SignalP"/>
    </source>
</evidence>
<dbReference type="AlphaFoldDB" id="A0A227NGZ8"/>
<protein>
    <recommendedName>
        <fullName evidence="4">Signal peptidase</fullName>
    </recommendedName>
</protein>
<sequence length="70" mass="7501">MKIRKLELLLALFLCAAFKSVAAPSPPQPQAIPPPVGGPIDSEISILFTSGVALGMYLFLKKPKHITKSL</sequence>
<accession>A0A227NGZ8</accession>
<evidence type="ECO:0000313" key="3">
    <source>
        <dbReference type="Proteomes" id="UP000214684"/>
    </source>
</evidence>
<evidence type="ECO:0000313" key="2">
    <source>
        <dbReference type="EMBL" id="OXE96078.1"/>
    </source>
</evidence>
<proteinExistence type="predicted"/>
<keyword evidence="3" id="KW-1185">Reference proteome</keyword>
<keyword evidence="1" id="KW-0732">Signal</keyword>
<dbReference type="EMBL" id="MUGS01000091">
    <property type="protein sequence ID" value="OXE96078.1"/>
    <property type="molecule type" value="Genomic_DNA"/>
</dbReference>
<feature type="signal peptide" evidence="1">
    <location>
        <begin position="1"/>
        <end position="22"/>
    </location>
</feature>
<organism evidence="2 3">
    <name type="scientific">Flavobacterium araucananum</name>
    <dbReference type="NCBI Taxonomy" id="946678"/>
    <lineage>
        <taxon>Bacteria</taxon>
        <taxon>Pseudomonadati</taxon>
        <taxon>Bacteroidota</taxon>
        <taxon>Flavobacteriia</taxon>
        <taxon>Flavobacteriales</taxon>
        <taxon>Flavobacteriaceae</taxon>
        <taxon>Flavobacterium</taxon>
    </lineage>
</organism>
<name>A0A227NGZ8_9FLAO</name>
<feature type="chain" id="PRO_5030039048" description="Signal peptidase" evidence="1">
    <location>
        <begin position="23"/>
        <end position="70"/>
    </location>
</feature>
<gene>
    <name evidence="2" type="ORF">B0A64_24075</name>
</gene>